<dbReference type="Gene3D" id="3.40.109.10">
    <property type="entry name" value="NADH Oxidase"/>
    <property type="match status" value="1"/>
</dbReference>
<evidence type="ECO:0000259" key="6">
    <source>
        <dbReference type="Pfam" id="PF00881"/>
    </source>
</evidence>
<evidence type="ECO:0000313" key="10">
    <source>
        <dbReference type="Proteomes" id="UP000814353"/>
    </source>
</evidence>
<dbReference type="SUPFAM" id="SSF55469">
    <property type="entry name" value="FMN-dependent nitroreductase-like"/>
    <property type="match status" value="1"/>
</dbReference>
<evidence type="ECO:0000256" key="1">
    <source>
        <dbReference type="ARBA" id="ARBA00001917"/>
    </source>
</evidence>
<gene>
    <name evidence="7" type="ORF">H1D44_17960</name>
    <name evidence="8" type="ORF">HOP48_18885</name>
</gene>
<keyword evidence="10" id="KW-1185">Reference proteome</keyword>
<sequence length="213" mass="23288">MSVMEALHWRYAAKRMNGTKVAREALDNILDAAHLAPSSYGLQPYSVLVIEAPALRERIRGKACDQPQVSECSHLLIFAAWSEVDGRHVDELIELTAASRGLDPKELEGYRQALHDAVAGFATPEARQQWAARQAYIALGTALTAAAVQRVDASPMEGFDPAALDALLGLEEQGLRSVVLLALGYRDTQQDRLAGQAKVRWPKERFVVELSGA</sequence>
<comment type="similarity">
    <text evidence="2">Belongs to the nitroreductase family.</text>
</comment>
<dbReference type="PANTHER" id="PTHR43673">
    <property type="entry name" value="NAD(P)H NITROREDUCTASE YDGI-RELATED"/>
    <property type="match status" value="1"/>
</dbReference>
<comment type="cofactor">
    <cofactor evidence="1">
        <name>FMN</name>
        <dbReference type="ChEBI" id="CHEBI:58210"/>
    </cofactor>
</comment>
<comment type="caution">
    <text evidence="7">The sequence shown here is derived from an EMBL/GenBank/DDBJ whole genome shotgun (WGS) entry which is preliminary data.</text>
</comment>
<dbReference type="AlphaFoldDB" id="A0A7V9W4E3"/>
<evidence type="ECO:0000313" key="7">
    <source>
        <dbReference type="EMBL" id="MBA2780777.1"/>
    </source>
</evidence>
<keyword evidence="3" id="KW-0285">Flavoprotein</keyword>
<accession>A0A7V9W4E3</accession>
<evidence type="ECO:0000256" key="5">
    <source>
        <dbReference type="ARBA" id="ARBA00023002"/>
    </source>
</evidence>
<reference evidence="8 10" key="1">
    <citation type="submission" date="2020-05" db="EMBL/GenBank/DDBJ databases">
        <title>Comparative genomic analysis of denitrifying bacteria from Halomonas genus.</title>
        <authorList>
            <person name="Wang L."/>
            <person name="Shao Z."/>
        </authorList>
    </citation>
    <scope>NUCLEOTIDE SEQUENCE [LARGE SCALE GENOMIC DNA]</scope>
    <source>
        <strain evidence="8 10">DSM 17331</strain>
    </source>
</reference>
<dbReference type="PANTHER" id="PTHR43673:SF2">
    <property type="entry name" value="NITROREDUCTASE"/>
    <property type="match status" value="1"/>
</dbReference>
<keyword evidence="4" id="KW-0288">FMN</keyword>
<evidence type="ECO:0000256" key="4">
    <source>
        <dbReference type="ARBA" id="ARBA00022643"/>
    </source>
</evidence>
<dbReference type="InterPro" id="IPR000415">
    <property type="entry name" value="Nitroreductase-like"/>
</dbReference>
<name>A0A7V9W4E3_9GAMM</name>
<dbReference type="Proteomes" id="UP000518091">
    <property type="component" value="Unassembled WGS sequence"/>
</dbReference>
<dbReference type="InterPro" id="IPR029479">
    <property type="entry name" value="Nitroreductase"/>
</dbReference>
<dbReference type="GO" id="GO:0016491">
    <property type="term" value="F:oxidoreductase activity"/>
    <property type="evidence" value="ECO:0007669"/>
    <property type="project" value="UniProtKB-KW"/>
</dbReference>
<dbReference type="EMBL" id="JACEFT010000033">
    <property type="protein sequence ID" value="MBA2780777.1"/>
    <property type="molecule type" value="Genomic_DNA"/>
</dbReference>
<evidence type="ECO:0000256" key="3">
    <source>
        <dbReference type="ARBA" id="ARBA00022630"/>
    </source>
</evidence>
<dbReference type="EMBL" id="JABFUB010000026">
    <property type="protein sequence ID" value="MCG6663602.1"/>
    <property type="molecule type" value="Genomic_DNA"/>
</dbReference>
<reference evidence="7 9" key="2">
    <citation type="submission" date="2020-07" db="EMBL/GenBank/DDBJ databases">
        <title>Identification of Halomonas strains.</title>
        <authorList>
            <person name="Xiao Z."/>
            <person name="Shen J."/>
        </authorList>
    </citation>
    <scope>NUCLEOTIDE SEQUENCE [LARGE SCALE GENOMIC DNA]</scope>
    <source>
        <strain evidence="7 9">DSM 17331</strain>
    </source>
</reference>
<evidence type="ECO:0000256" key="2">
    <source>
        <dbReference type="ARBA" id="ARBA00007118"/>
    </source>
</evidence>
<dbReference type="Proteomes" id="UP000814353">
    <property type="component" value="Unassembled WGS sequence"/>
</dbReference>
<protein>
    <submittedName>
        <fullName evidence="8">NAD(P)H-dependent oxidoreductase</fullName>
    </submittedName>
    <submittedName>
        <fullName evidence="7">Nitroreductase family protein</fullName>
    </submittedName>
</protein>
<evidence type="ECO:0000313" key="9">
    <source>
        <dbReference type="Proteomes" id="UP000518091"/>
    </source>
</evidence>
<proteinExistence type="inferred from homology"/>
<evidence type="ECO:0000313" key="8">
    <source>
        <dbReference type="EMBL" id="MCG6663602.1"/>
    </source>
</evidence>
<keyword evidence="5" id="KW-0560">Oxidoreductase</keyword>
<dbReference type="Pfam" id="PF00881">
    <property type="entry name" value="Nitroreductase"/>
    <property type="match status" value="1"/>
</dbReference>
<organism evidence="7 9">
    <name type="scientific">Billgrantia kenyensis</name>
    <dbReference type="NCBI Taxonomy" id="321266"/>
    <lineage>
        <taxon>Bacteria</taxon>
        <taxon>Pseudomonadati</taxon>
        <taxon>Pseudomonadota</taxon>
        <taxon>Gammaproteobacteria</taxon>
        <taxon>Oceanospirillales</taxon>
        <taxon>Halomonadaceae</taxon>
        <taxon>Billgrantia</taxon>
    </lineage>
</organism>
<dbReference type="RefSeq" id="WP_181516559.1">
    <property type="nucleotide sequence ID" value="NZ_JABFUB010000026.1"/>
</dbReference>
<feature type="domain" description="Nitroreductase" evidence="6">
    <location>
        <begin position="9"/>
        <end position="185"/>
    </location>
</feature>